<keyword evidence="2" id="KW-0732">Signal</keyword>
<dbReference type="InterPro" id="IPR011754">
    <property type="entry name" value="Mxa_paralog_2268"/>
</dbReference>
<name>D0LMU2_HALO1</name>
<gene>
    <name evidence="3" type="ordered locus">Hoch_0682</name>
</gene>
<organism evidence="3 4">
    <name type="scientific">Haliangium ochraceum (strain DSM 14365 / JCM 11303 / SMP-2)</name>
    <dbReference type="NCBI Taxonomy" id="502025"/>
    <lineage>
        <taxon>Bacteria</taxon>
        <taxon>Pseudomonadati</taxon>
        <taxon>Myxococcota</taxon>
        <taxon>Polyangia</taxon>
        <taxon>Haliangiales</taxon>
        <taxon>Kofleriaceae</taxon>
        <taxon>Haliangium</taxon>
    </lineage>
</organism>
<reference evidence="3 4" key="1">
    <citation type="journal article" date="2010" name="Stand. Genomic Sci.">
        <title>Complete genome sequence of Haliangium ochraceum type strain (SMP-2).</title>
        <authorList>
            <consortium name="US DOE Joint Genome Institute (JGI-PGF)"/>
            <person name="Ivanova N."/>
            <person name="Daum C."/>
            <person name="Lang E."/>
            <person name="Abt B."/>
            <person name="Kopitz M."/>
            <person name="Saunders E."/>
            <person name="Lapidus A."/>
            <person name="Lucas S."/>
            <person name="Glavina Del Rio T."/>
            <person name="Nolan M."/>
            <person name="Tice H."/>
            <person name="Copeland A."/>
            <person name="Cheng J.F."/>
            <person name="Chen F."/>
            <person name="Bruce D."/>
            <person name="Goodwin L."/>
            <person name="Pitluck S."/>
            <person name="Mavromatis K."/>
            <person name="Pati A."/>
            <person name="Mikhailova N."/>
            <person name="Chen A."/>
            <person name="Palaniappan K."/>
            <person name="Land M."/>
            <person name="Hauser L."/>
            <person name="Chang Y.J."/>
            <person name="Jeffries C.D."/>
            <person name="Detter J.C."/>
            <person name="Brettin T."/>
            <person name="Rohde M."/>
            <person name="Goker M."/>
            <person name="Bristow J."/>
            <person name="Markowitz V."/>
            <person name="Eisen J.A."/>
            <person name="Hugenholtz P."/>
            <person name="Kyrpides N.C."/>
            <person name="Klenk H.P."/>
        </authorList>
    </citation>
    <scope>NUCLEOTIDE SEQUENCE [LARGE SCALE GENOMIC DNA]</scope>
    <source>
        <strain evidence="4">DSM 14365 / CIP 107738 / JCM 11303 / AJ 13395 / SMP-2</strain>
    </source>
</reference>
<feature type="coiled-coil region" evidence="1">
    <location>
        <begin position="143"/>
        <end position="174"/>
    </location>
</feature>
<evidence type="ECO:0000313" key="4">
    <source>
        <dbReference type="Proteomes" id="UP000001880"/>
    </source>
</evidence>
<evidence type="ECO:0000313" key="3">
    <source>
        <dbReference type="EMBL" id="ACY13313.1"/>
    </source>
</evidence>
<dbReference type="SMR" id="D0LMU2"/>
<proteinExistence type="predicted"/>
<feature type="signal peptide" evidence="2">
    <location>
        <begin position="1"/>
        <end position="23"/>
    </location>
</feature>
<evidence type="ECO:0000256" key="1">
    <source>
        <dbReference type="SAM" id="Coils"/>
    </source>
</evidence>
<keyword evidence="1" id="KW-0175">Coiled coil</keyword>
<dbReference type="Proteomes" id="UP000001880">
    <property type="component" value="Chromosome"/>
</dbReference>
<keyword evidence="4" id="KW-1185">Reference proteome</keyword>
<dbReference type="STRING" id="502025.Hoch_0682"/>
<accession>D0LMU2</accession>
<dbReference type="AlphaFoldDB" id="D0LMU2"/>
<feature type="chain" id="PRO_5003011384" description="DUF2381 family protein" evidence="2">
    <location>
        <begin position="24"/>
        <end position="312"/>
    </location>
</feature>
<sequence>MTRPLILAAVIGCVLARHGTALAQSSQAVAPAEPCSPVVLIERTGTCYAQVDPRFVTTLYFPRMVTSAVSSDERYFRASIIDDSVIVRPARDIDADALGNLSITAGEMKVSIMLGVAGHSSEVLPQIDFRALSEAEAFDARVAAEAERLHQEVKREYERRHRELEGEVTREATQVLVERLLQRHEPWRIDAIARNDDNVIVRVERGVWVGHDLYLFFTVQNRSGAPYRVAHVGVFEESEHRAAADAGRAGQVEFESAAPPVAGLLGTVRVDQFGRGVVHVRDARGAAGRRMTLRVSEARGERPVSVGGLSWR</sequence>
<dbReference type="KEGG" id="hoh:Hoch_0682"/>
<dbReference type="Pfam" id="PF09544">
    <property type="entry name" value="DUF2381"/>
    <property type="match status" value="1"/>
</dbReference>
<dbReference type="EMBL" id="CP001804">
    <property type="protein sequence ID" value="ACY13313.1"/>
    <property type="molecule type" value="Genomic_DNA"/>
</dbReference>
<evidence type="ECO:0008006" key="5">
    <source>
        <dbReference type="Google" id="ProtNLM"/>
    </source>
</evidence>
<evidence type="ECO:0000256" key="2">
    <source>
        <dbReference type="SAM" id="SignalP"/>
    </source>
</evidence>
<dbReference type="HOGENOM" id="CLU_926755_0_0_7"/>
<protein>
    <recommendedName>
        <fullName evidence="5">DUF2381 family protein</fullName>
    </recommendedName>
</protein>